<dbReference type="AlphaFoldDB" id="A0A926I9X2"/>
<comment type="caution">
    <text evidence="2">The sequence shown here is derived from an EMBL/GenBank/DDBJ whole genome shotgun (WGS) entry which is preliminary data.</text>
</comment>
<reference evidence="2" key="1">
    <citation type="submission" date="2020-08" db="EMBL/GenBank/DDBJ databases">
        <title>Genome public.</title>
        <authorList>
            <person name="Liu C."/>
            <person name="Sun Q."/>
        </authorList>
    </citation>
    <scope>NUCLEOTIDE SEQUENCE</scope>
    <source>
        <strain evidence="2">NSJ-12</strain>
    </source>
</reference>
<dbReference type="InterPro" id="IPR013216">
    <property type="entry name" value="Methyltransf_11"/>
</dbReference>
<name>A0A926I9X2_9FIRM</name>
<feature type="domain" description="Methyltransferase type 11" evidence="1">
    <location>
        <begin position="47"/>
        <end position="141"/>
    </location>
</feature>
<dbReference type="GO" id="GO:0032259">
    <property type="term" value="P:methylation"/>
    <property type="evidence" value="ECO:0007669"/>
    <property type="project" value="UniProtKB-KW"/>
</dbReference>
<dbReference type="CDD" id="cd02440">
    <property type="entry name" value="AdoMet_MTases"/>
    <property type="match status" value="1"/>
</dbReference>
<sequence length="244" mass="28346">MKENKYDDINFFNAYKQMARSVKGLEGAGEWHELKKMFPDFRGKHVLDLGCGFGWHCRYAQEHGAESVIGIDLSENMLNQAKAMTKSTIIQYIKQPIEEIDYAEKTFDVVISSLAFHYIETFSKVCEKVNKCLREGGEFIFSVEHPVFTANGPQDWTYDEEGNRMHWPVDHYFYEGARKAQFLGAEMVKYHRTVTTYINDLIGAGFEIMKVVEPQPEPSLLKDNKEMQDELRRPMMLIIHAKKK</sequence>
<organism evidence="2 3">
    <name type="scientific">Zhenhengia yiwuensis</name>
    <dbReference type="NCBI Taxonomy" id="2763666"/>
    <lineage>
        <taxon>Bacteria</taxon>
        <taxon>Bacillati</taxon>
        <taxon>Bacillota</taxon>
        <taxon>Clostridia</taxon>
        <taxon>Lachnospirales</taxon>
        <taxon>Lachnospiraceae</taxon>
        <taxon>Zhenhengia</taxon>
    </lineage>
</organism>
<keyword evidence="3" id="KW-1185">Reference proteome</keyword>
<gene>
    <name evidence="2" type="ORF">H8718_11935</name>
</gene>
<dbReference type="Proteomes" id="UP000655830">
    <property type="component" value="Unassembled WGS sequence"/>
</dbReference>
<protein>
    <submittedName>
        <fullName evidence="2">Class I SAM-dependent methyltransferase</fullName>
    </submittedName>
</protein>
<dbReference type="PANTHER" id="PTHR43861:SF1">
    <property type="entry name" value="TRANS-ACONITATE 2-METHYLTRANSFERASE"/>
    <property type="match status" value="1"/>
</dbReference>
<dbReference type="GO" id="GO:0008757">
    <property type="term" value="F:S-adenosylmethionine-dependent methyltransferase activity"/>
    <property type="evidence" value="ECO:0007669"/>
    <property type="project" value="InterPro"/>
</dbReference>
<evidence type="ECO:0000313" key="2">
    <source>
        <dbReference type="EMBL" id="MBC8580235.1"/>
    </source>
</evidence>
<evidence type="ECO:0000259" key="1">
    <source>
        <dbReference type="Pfam" id="PF08241"/>
    </source>
</evidence>
<dbReference type="PANTHER" id="PTHR43861">
    <property type="entry name" value="TRANS-ACONITATE 2-METHYLTRANSFERASE-RELATED"/>
    <property type="match status" value="1"/>
</dbReference>
<dbReference type="EMBL" id="JACRSY010000018">
    <property type="protein sequence ID" value="MBC8580235.1"/>
    <property type="molecule type" value="Genomic_DNA"/>
</dbReference>
<keyword evidence="2" id="KW-0808">Transferase</keyword>
<dbReference type="Gene3D" id="3.40.50.150">
    <property type="entry name" value="Vaccinia Virus protein VP39"/>
    <property type="match status" value="1"/>
</dbReference>
<dbReference type="Pfam" id="PF08241">
    <property type="entry name" value="Methyltransf_11"/>
    <property type="match status" value="1"/>
</dbReference>
<evidence type="ECO:0000313" key="3">
    <source>
        <dbReference type="Proteomes" id="UP000655830"/>
    </source>
</evidence>
<accession>A0A926I9X2</accession>
<proteinExistence type="predicted"/>
<dbReference type="InterPro" id="IPR029063">
    <property type="entry name" value="SAM-dependent_MTases_sf"/>
</dbReference>
<dbReference type="SUPFAM" id="SSF53335">
    <property type="entry name" value="S-adenosyl-L-methionine-dependent methyltransferases"/>
    <property type="match status" value="1"/>
</dbReference>
<dbReference type="RefSeq" id="WP_249333103.1">
    <property type="nucleotide sequence ID" value="NZ_JACRSY010000018.1"/>
</dbReference>
<keyword evidence="2" id="KW-0489">Methyltransferase</keyword>